<evidence type="ECO:0000313" key="2">
    <source>
        <dbReference type="EMBL" id="MBR7836853.1"/>
    </source>
</evidence>
<keyword evidence="1" id="KW-0472">Membrane</keyword>
<sequence>MNSARWWRLALWPVVTLGAVVVAWSYSIAATHDAGDTVHYAVFWLGVLLVTAPTFVVAGSRRIGVGTRLAWLLGYAAFTFVPKLLRNPSLPLYYDEVAHWRQSADLTASGTLYQPNALISIIADFPGLHILTAAVGATTGLSTWHSAEIVFFAAHVIALLGAVSLGEAVFGSLRAGAIVGLFYSLNSSFLYFDTEFGYESLGMVFFIWCLACVGWMYRARTRRARLAWTAAAALLGIAVVPVHHLSSLFLFLALAFVTVAALLTRHSRETQQEAHGPLWEKLLVLGLLAGMIVLWFTAAAPHTATYLSPYFQGGFSQLGRLWSGTGNGRTLYSASSNPKYEQLFAFVAPALVGLLALAGILGFLRRRRRAAAGADYAVWSPMRIGLSAYGLLYFLALPFILTASGAEGARRSWGFSYLGLAVLVTPVVLALLDSPRWTGTVRRRRAVGTASVCAGCVVLIGNVSAGLDGDYRFPGPYVFGSDTRSVTPEGVAAAQWLARSVGGRQKILADRYAGLLFVRDAASWPATPSPGFPAYDLYFSEGKPSDALVAELATSGYTYMIIDDRMATQQPAQGEYFGPGEPNHPPTPGALSQYTHDPWTTLVYQSDHYSIYRFDFAAIDAHVTGSTP</sequence>
<reference evidence="2" key="1">
    <citation type="submission" date="2021-04" db="EMBL/GenBank/DDBJ databases">
        <title>Genome based classification of Actinospica acidithermotolerans sp. nov., an actinobacterium isolated from an Indonesian hot spring.</title>
        <authorList>
            <person name="Kusuma A.B."/>
            <person name="Putra K.E."/>
            <person name="Nafisah S."/>
            <person name="Loh J."/>
            <person name="Nouioui I."/>
            <person name="Goodfellow M."/>
        </authorList>
    </citation>
    <scope>NUCLEOTIDE SEQUENCE</scope>
    <source>
        <strain evidence="2">CSCA 57</strain>
    </source>
</reference>
<gene>
    <name evidence="2" type="ORF">KDL01_26480</name>
</gene>
<feature type="transmembrane region" description="Helical" evidence="1">
    <location>
        <begin position="343"/>
        <end position="364"/>
    </location>
</feature>
<comment type="caution">
    <text evidence="2">The sequence shown here is derived from an EMBL/GenBank/DDBJ whole genome shotgun (WGS) entry which is preliminary data.</text>
</comment>
<keyword evidence="3" id="KW-1185">Reference proteome</keyword>
<protein>
    <submittedName>
        <fullName evidence="2">Uncharacterized protein</fullName>
    </submittedName>
</protein>
<feature type="transmembrane region" description="Helical" evidence="1">
    <location>
        <begin position="415"/>
        <end position="434"/>
    </location>
</feature>
<dbReference type="AlphaFoldDB" id="A0A941EUT4"/>
<feature type="transmembrane region" description="Helical" evidence="1">
    <location>
        <begin position="278"/>
        <end position="298"/>
    </location>
</feature>
<feature type="transmembrane region" description="Helical" evidence="1">
    <location>
        <begin position="446"/>
        <end position="467"/>
    </location>
</feature>
<organism evidence="2 3">
    <name type="scientific">Actinospica durhamensis</name>
    <dbReference type="NCBI Taxonomy" id="1508375"/>
    <lineage>
        <taxon>Bacteria</taxon>
        <taxon>Bacillati</taxon>
        <taxon>Actinomycetota</taxon>
        <taxon>Actinomycetes</taxon>
        <taxon>Catenulisporales</taxon>
        <taxon>Actinospicaceae</taxon>
        <taxon>Actinospica</taxon>
    </lineage>
</organism>
<feature type="transmembrane region" description="Helical" evidence="1">
    <location>
        <begin position="224"/>
        <end position="242"/>
    </location>
</feature>
<dbReference type="RefSeq" id="WP_212531324.1">
    <property type="nucleotide sequence ID" value="NZ_JAGSOG010000165.1"/>
</dbReference>
<accession>A0A941EUT4</accession>
<evidence type="ECO:0000256" key="1">
    <source>
        <dbReference type="SAM" id="Phobius"/>
    </source>
</evidence>
<feature type="transmembrane region" description="Helical" evidence="1">
    <location>
        <begin position="198"/>
        <end position="217"/>
    </location>
</feature>
<name>A0A941EUT4_9ACTN</name>
<keyword evidence="1" id="KW-0812">Transmembrane</keyword>
<feature type="transmembrane region" description="Helical" evidence="1">
    <location>
        <begin position="248"/>
        <end position="266"/>
    </location>
</feature>
<feature type="transmembrane region" description="Helical" evidence="1">
    <location>
        <begin position="149"/>
        <end position="166"/>
    </location>
</feature>
<dbReference type="EMBL" id="JAGSOG010000165">
    <property type="protein sequence ID" value="MBR7836853.1"/>
    <property type="molecule type" value="Genomic_DNA"/>
</dbReference>
<feature type="transmembrane region" description="Helical" evidence="1">
    <location>
        <begin position="39"/>
        <end position="57"/>
    </location>
</feature>
<evidence type="ECO:0000313" key="3">
    <source>
        <dbReference type="Proteomes" id="UP000675781"/>
    </source>
</evidence>
<proteinExistence type="predicted"/>
<keyword evidence="1" id="KW-1133">Transmembrane helix</keyword>
<dbReference type="Proteomes" id="UP000675781">
    <property type="component" value="Unassembled WGS sequence"/>
</dbReference>
<feature type="transmembrane region" description="Helical" evidence="1">
    <location>
        <begin position="384"/>
        <end position="403"/>
    </location>
</feature>